<protein>
    <submittedName>
        <fullName evidence="2">Heavy metal-associated isoprenylated plant protein 41-like</fullName>
    </submittedName>
</protein>
<dbReference type="GO" id="GO:0070475">
    <property type="term" value="P:rRNA base methylation"/>
    <property type="evidence" value="ECO:0000318"/>
    <property type="project" value="GO_Central"/>
</dbReference>
<reference evidence="2" key="1">
    <citation type="submission" date="2025-08" db="UniProtKB">
        <authorList>
            <consortium name="RefSeq"/>
        </authorList>
    </citation>
    <scope>IDENTIFICATION</scope>
    <source>
        <tissue evidence="2">Leaves</tissue>
    </source>
</reference>
<dbReference type="AlphaFoldDB" id="A0A2I4E2P0"/>
<organism evidence="1 2">
    <name type="scientific">Juglans regia</name>
    <name type="common">English walnut</name>
    <dbReference type="NCBI Taxonomy" id="51240"/>
    <lineage>
        <taxon>Eukaryota</taxon>
        <taxon>Viridiplantae</taxon>
        <taxon>Streptophyta</taxon>
        <taxon>Embryophyta</taxon>
        <taxon>Tracheophyta</taxon>
        <taxon>Spermatophyta</taxon>
        <taxon>Magnoliopsida</taxon>
        <taxon>eudicotyledons</taxon>
        <taxon>Gunneridae</taxon>
        <taxon>Pentapetalae</taxon>
        <taxon>rosids</taxon>
        <taxon>fabids</taxon>
        <taxon>Fagales</taxon>
        <taxon>Juglandaceae</taxon>
        <taxon>Juglans</taxon>
    </lineage>
</organism>
<dbReference type="RefSeq" id="XP_018813657.1">
    <property type="nucleotide sequence ID" value="XM_018958112.2"/>
</dbReference>
<gene>
    <name evidence="2" type="primary">LOC108985706</name>
</gene>
<dbReference type="GeneID" id="108985706"/>
<dbReference type="Proteomes" id="UP000235220">
    <property type="component" value="Chromosome 2"/>
</dbReference>
<dbReference type="Pfam" id="PF10354">
    <property type="entry name" value="BMT5-like"/>
    <property type="match status" value="1"/>
</dbReference>
<proteinExistence type="predicted"/>
<dbReference type="OrthoDB" id="273345at2759"/>
<dbReference type="InterPro" id="IPR019446">
    <property type="entry name" value="BMT5-like"/>
</dbReference>
<dbReference type="PANTHER" id="PTHR11538:SF26">
    <property type="entry name" value="FERREDOXIN-FOLD ANTICODON-BINDING DOMAIN-CONTAINING PROTEIN 1"/>
    <property type="match status" value="1"/>
</dbReference>
<dbReference type="FunFam" id="3.40.50.150:FF:000440">
    <property type="entry name" value="Os09g0479300 protein"/>
    <property type="match status" value="1"/>
</dbReference>
<evidence type="ECO:0000313" key="2">
    <source>
        <dbReference type="RefSeq" id="XP_018813657.1"/>
    </source>
</evidence>
<keyword evidence="1" id="KW-1185">Reference proteome</keyword>
<dbReference type="KEGG" id="jre:108985706"/>
<dbReference type="GO" id="GO:0005737">
    <property type="term" value="C:cytoplasm"/>
    <property type="evidence" value="ECO:0000318"/>
    <property type="project" value="GO_Central"/>
</dbReference>
<dbReference type="PANTHER" id="PTHR11538">
    <property type="entry name" value="PHENYLALANYL-TRNA SYNTHETASE"/>
    <property type="match status" value="1"/>
</dbReference>
<dbReference type="STRING" id="51240.A0A2I4E2P0"/>
<sequence length="535" mass="60804">MAADQEAEREVGVDDEEEERWVMHYSSNHQILLVGEGDFSFSLSLARSFGSASNILASSLDSYDVVIKKYKGAKSNLENLEKLGASLLHGVDATKMKYHTDLKMRKFNRIVFNFPHAGFYGKEDNEKLIKMHRELVNGFFSNAKGMLRANGEIHVNHKTTAPFCKWNITKLASKNSLVSAGCVDFKKEDFPGYNNKRGDGSRCDDAFPLGKCSTFKFMIGFNQTKKKSQGRRVTQLYSSVHGRSQQFQGVPNQMQQCSTSINFSYPLAACHLTKLEQTSEHVRLPLTIGPRNQLSGMFDGHLHNPTEIFGWTNYAACHLKKLEQISEHVQLPLTIGPRNQLSGMSDGHLHNPTEIFGRTNYAACHLTRFEQTSEHVRLPLTIGPRNQLSGMFDGHLHNPTEIFGRTNYAACHLTKLEQTSEHLRLPLTIGPRNQLSGMFDGHLHNPTEIFGRTNYDLSESFHAPRLHGVRDFAEIPRRNLSGDLNFFRENPLSTLHPRKLLLDYVYELNARRDALDRQYTRRLVSEYGAEQPAYW</sequence>
<dbReference type="GO" id="GO:0070042">
    <property type="term" value="F:rRNA (uridine-N3-)-methyltransferase activity"/>
    <property type="evidence" value="ECO:0000318"/>
    <property type="project" value="GO_Central"/>
</dbReference>
<name>A0A2I4E2P0_JUGRE</name>
<evidence type="ECO:0000313" key="1">
    <source>
        <dbReference type="Proteomes" id="UP000235220"/>
    </source>
</evidence>
<dbReference type="Gramene" id="Jr02_26370_p1">
    <property type="protein sequence ID" value="cds.Jr02_26370_p1"/>
    <property type="gene ID" value="Jr02_26370"/>
</dbReference>
<accession>A0A2I4E2P0</accession>